<dbReference type="Proteomes" id="UP001172457">
    <property type="component" value="Chromosome 1"/>
</dbReference>
<dbReference type="Pfam" id="PF01657">
    <property type="entry name" value="Stress-antifung"/>
    <property type="match status" value="1"/>
</dbReference>
<evidence type="ECO:0000256" key="1">
    <source>
        <dbReference type="ARBA" id="ARBA00022729"/>
    </source>
</evidence>
<feature type="domain" description="Gnk2-homologous" evidence="3">
    <location>
        <begin position="510"/>
        <end position="613"/>
    </location>
</feature>
<dbReference type="InterPro" id="IPR026960">
    <property type="entry name" value="RVT-Znf"/>
</dbReference>
<name>A0AA38WV15_9ASTR</name>
<dbReference type="PANTHER" id="PTHR32099:SF99">
    <property type="entry name" value="GNK2-LIKE DOMAIN-CONTAINING PROTEIN"/>
    <property type="match status" value="1"/>
</dbReference>
<evidence type="ECO:0000259" key="3">
    <source>
        <dbReference type="PROSITE" id="PS51473"/>
    </source>
</evidence>
<comment type="caution">
    <text evidence="4">The sequence shown here is derived from an EMBL/GenBank/DDBJ whole genome shotgun (WGS) entry which is preliminary data.</text>
</comment>
<sequence>MNVCSLADRVTVMDGISIFRGCWWRTIRLGREINEVAAIENVCRNLHLGTEESDWKWALTDTGLFSVSSLRYAIDDMHLRRCGAPTLWSKLVPLKVRIHVWMVRLDRLPTKANLLEKGLNLDTDTCPLCSDSGETGDHLFITCRTAVEVRRRINVWWNCLPSLCNSVHDFFEEISSKNQPDSQRLLKEAIGQAYVWAMWKGRNDLLFNNKAFNILGTANWIQSVVFLWCNSRNIGDSSSFEIVEVALPETVQKSSNMSPSKAVCKDQEIGTVSDCSKLKSHEDALNHVLEEYELTTPPDSDIYSNPQIDHQSLDVLLKPSNAGTLEANLSSSVMKILAAYYSTFQLPFLASSIRLISPIYTTYESESYKIMVILTGKPLLFFCLNFFIYLINYILVEAQPLYHICGNTGTYAPNSRYARNLDEAMSTLPETNSGYGFYNISVGEAAGPDTANVMLLCGGDVSPDVCQSCFNDSIVWLRQRCPNQTEALYHDNYCLLRYSNATVLGNDDMNKYVYSISNPRNSSNTIRFSWALSPLLADLRGKAADGGSLLKFATGNTSLPDQSSRIYALEQCTPDLSTQQSLQNKDVSLTANSVKNPLKMNIFKGFLTDFVCW</sequence>
<organism evidence="4 5">
    <name type="scientific">Centaurea solstitialis</name>
    <name type="common">yellow star-thistle</name>
    <dbReference type="NCBI Taxonomy" id="347529"/>
    <lineage>
        <taxon>Eukaryota</taxon>
        <taxon>Viridiplantae</taxon>
        <taxon>Streptophyta</taxon>
        <taxon>Embryophyta</taxon>
        <taxon>Tracheophyta</taxon>
        <taxon>Spermatophyta</taxon>
        <taxon>Magnoliopsida</taxon>
        <taxon>eudicotyledons</taxon>
        <taxon>Gunneridae</taxon>
        <taxon>Pentapetalae</taxon>
        <taxon>asterids</taxon>
        <taxon>campanulids</taxon>
        <taxon>Asterales</taxon>
        <taxon>Asteraceae</taxon>
        <taxon>Carduoideae</taxon>
        <taxon>Cardueae</taxon>
        <taxon>Centaureinae</taxon>
        <taxon>Centaurea</taxon>
    </lineage>
</organism>
<feature type="domain" description="Gnk2-homologous" evidence="3">
    <location>
        <begin position="399"/>
        <end position="503"/>
    </location>
</feature>
<reference evidence="4" key="1">
    <citation type="submission" date="2023-03" db="EMBL/GenBank/DDBJ databases">
        <title>Chromosome-scale reference genome and RAD-based genetic map of yellow starthistle (Centaurea solstitialis) reveal putative structural variation and QTLs associated with invader traits.</title>
        <authorList>
            <person name="Reatini B."/>
            <person name="Cang F.A."/>
            <person name="Jiang Q."/>
            <person name="Mckibben M.T.W."/>
            <person name="Barker M.S."/>
            <person name="Rieseberg L.H."/>
            <person name="Dlugosch K.M."/>
        </authorList>
    </citation>
    <scope>NUCLEOTIDE SEQUENCE</scope>
    <source>
        <strain evidence="4">CAN-66</strain>
        <tissue evidence="4">Leaf</tissue>
    </source>
</reference>
<protein>
    <recommendedName>
        <fullName evidence="3">Gnk2-homologous domain-containing protein</fullName>
    </recommendedName>
</protein>
<gene>
    <name evidence="4" type="ORF">OSB04_002910</name>
</gene>
<keyword evidence="5" id="KW-1185">Reference proteome</keyword>
<dbReference type="Pfam" id="PF13966">
    <property type="entry name" value="zf-RVT"/>
    <property type="match status" value="1"/>
</dbReference>
<dbReference type="EMBL" id="JARYMX010000001">
    <property type="protein sequence ID" value="KAJ9566944.1"/>
    <property type="molecule type" value="Genomic_DNA"/>
</dbReference>
<dbReference type="PROSITE" id="PS51473">
    <property type="entry name" value="GNK2"/>
    <property type="match status" value="2"/>
</dbReference>
<proteinExistence type="predicted"/>
<dbReference type="PANTHER" id="PTHR32099">
    <property type="entry name" value="CYSTEINE-RICH REPEAT SECRETORY PROTEIN"/>
    <property type="match status" value="1"/>
</dbReference>
<keyword evidence="1" id="KW-0732">Signal</keyword>
<evidence type="ECO:0000313" key="5">
    <source>
        <dbReference type="Proteomes" id="UP001172457"/>
    </source>
</evidence>
<dbReference type="AlphaFoldDB" id="A0AA38WV15"/>
<dbReference type="CDD" id="cd23509">
    <property type="entry name" value="Gnk2-like"/>
    <property type="match status" value="2"/>
</dbReference>
<dbReference type="InterPro" id="IPR002902">
    <property type="entry name" value="GNK2"/>
</dbReference>
<accession>A0AA38WV15</accession>
<evidence type="ECO:0000313" key="4">
    <source>
        <dbReference type="EMBL" id="KAJ9566944.1"/>
    </source>
</evidence>
<dbReference type="InterPro" id="IPR038408">
    <property type="entry name" value="GNK2_sf"/>
</dbReference>
<evidence type="ECO:0000256" key="2">
    <source>
        <dbReference type="ARBA" id="ARBA00022737"/>
    </source>
</evidence>
<dbReference type="Gene3D" id="3.30.430.20">
    <property type="entry name" value="Gnk2 domain, C-X8-C-X2-C motif"/>
    <property type="match status" value="2"/>
</dbReference>
<keyword evidence="2" id="KW-0677">Repeat</keyword>